<gene>
    <name evidence="1" type="ORF">CEURO_LOCUS21618</name>
</gene>
<comment type="caution">
    <text evidence="1">The sequence shown here is derived from an EMBL/GenBank/DDBJ whole genome shotgun (WGS) entry which is preliminary data.</text>
</comment>
<name>A0A9P0ZW94_CUSEU</name>
<evidence type="ECO:0000313" key="1">
    <source>
        <dbReference type="EMBL" id="CAH9117631.1"/>
    </source>
</evidence>
<dbReference type="Proteomes" id="UP001152484">
    <property type="component" value="Unassembled WGS sequence"/>
</dbReference>
<protein>
    <submittedName>
        <fullName evidence="1">Uncharacterized protein</fullName>
    </submittedName>
</protein>
<dbReference type="EMBL" id="CAMAPE010000074">
    <property type="protein sequence ID" value="CAH9117631.1"/>
    <property type="molecule type" value="Genomic_DNA"/>
</dbReference>
<proteinExistence type="predicted"/>
<dbReference type="OrthoDB" id="1731546at2759"/>
<dbReference type="PANTHER" id="PTHR36355:SF1">
    <property type="entry name" value="EXPRESSED PROTEIN"/>
    <property type="match status" value="1"/>
</dbReference>
<accession>A0A9P0ZW94</accession>
<keyword evidence="2" id="KW-1185">Reference proteome</keyword>
<sequence length="141" mass="15726">MEKSNNAAATATVQHVTRSSSDELLRKFAEVEGSLSEDRRQLRLVKRLKRRELALFAAAAGARRRSSSICCGREAANGSGATVVERKSLLSPHFGIGKVRVPARDFKNRSFVATLVKVRVPTYLFLFPTQNNTVLVRFLFF</sequence>
<dbReference type="AlphaFoldDB" id="A0A9P0ZW94"/>
<reference evidence="1" key="1">
    <citation type="submission" date="2022-07" db="EMBL/GenBank/DDBJ databases">
        <authorList>
            <person name="Macas J."/>
            <person name="Novak P."/>
            <person name="Neumann P."/>
        </authorList>
    </citation>
    <scope>NUCLEOTIDE SEQUENCE</scope>
</reference>
<evidence type="ECO:0000313" key="2">
    <source>
        <dbReference type="Proteomes" id="UP001152484"/>
    </source>
</evidence>
<dbReference type="PANTHER" id="PTHR36355">
    <property type="entry name" value="EXPRESSED PROTEIN"/>
    <property type="match status" value="1"/>
</dbReference>
<organism evidence="1 2">
    <name type="scientific">Cuscuta europaea</name>
    <name type="common">European dodder</name>
    <dbReference type="NCBI Taxonomy" id="41803"/>
    <lineage>
        <taxon>Eukaryota</taxon>
        <taxon>Viridiplantae</taxon>
        <taxon>Streptophyta</taxon>
        <taxon>Embryophyta</taxon>
        <taxon>Tracheophyta</taxon>
        <taxon>Spermatophyta</taxon>
        <taxon>Magnoliopsida</taxon>
        <taxon>eudicotyledons</taxon>
        <taxon>Gunneridae</taxon>
        <taxon>Pentapetalae</taxon>
        <taxon>asterids</taxon>
        <taxon>lamiids</taxon>
        <taxon>Solanales</taxon>
        <taxon>Convolvulaceae</taxon>
        <taxon>Cuscuteae</taxon>
        <taxon>Cuscuta</taxon>
        <taxon>Cuscuta subgen. Cuscuta</taxon>
    </lineage>
</organism>